<comment type="caution">
    <text evidence="2">The sequence shown here is derived from an EMBL/GenBank/DDBJ whole genome shotgun (WGS) entry which is preliminary data.</text>
</comment>
<dbReference type="PANTHER" id="PTHR34075">
    <property type="entry name" value="BLR3430 PROTEIN"/>
    <property type="match status" value="1"/>
</dbReference>
<dbReference type="SUPFAM" id="SSF50249">
    <property type="entry name" value="Nucleic acid-binding proteins"/>
    <property type="match status" value="1"/>
</dbReference>
<evidence type="ECO:0000259" key="1">
    <source>
        <dbReference type="Pfam" id="PF01796"/>
    </source>
</evidence>
<dbReference type="AlphaFoldDB" id="A0A2A5QPD4"/>
<evidence type="ECO:0000313" key="2">
    <source>
        <dbReference type="EMBL" id="PCR88711.1"/>
    </source>
</evidence>
<keyword evidence="3" id="KW-1185">Reference proteome</keyword>
<dbReference type="Pfam" id="PF01796">
    <property type="entry name" value="OB_ChsH2_C"/>
    <property type="match status" value="1"/>
</dbReference>
<dbReference type="Proteomes" id="UP000219689">
    <property type="component" value="Unassembled WGS sequence"/>
</dbReference>
<evidence type="ECO:0000313" key="3">
    <source>
        <dbReference type="Proteomes" id="UP000219689"/>
    </source>
</evidence>
<accession>A0A2A5QPD4</accession>
<reference evidence="2 3" key="1">
    <citation type="submission" date="2017-09" db="EMBL/GenBank/DDBJ databases">
        <title>Genome sequences of Natrinema ejinorence JCM 13890T.</title>
        <authorList>
            <person name="Roh S.W."/>
            <person name="Kim Y.B."/>
            <person name="Kim J.Y."/>
        </authorList>
    </citation>
    <scope>NUCLEOTIDE SEQUENCE [LARGE SCALE GENOMIC DNA]</scope>
    <source>
        <strain evidence="2 3">JCM 13890</strain>
    </source>
</reference>
<dbReference type="PANTHER" id="PTHR34075:SF5">
    <property type="entry name" value="BLR3430 PROTEIN"/>
    <property type="match status" value="1"/>
</dbReference>
<sequence length="113" mass="12415">MTRNVPTDHAFVCESCDNRWYYTRERCPECRSTTADAYRLQQGEVVTATTVHATPPGVRSPNRIGMVRFEHDVTIVAQLGDDSAAGDTVQFGAVEVLRDGDRSVSGARLVGLE</sequence>
<feature type="domain" description="ChsH2 C-terminal OB-fold" evidence="1">
    <location>
        <begin position="42"/>
        <end position="85"/>
    </location>
</feature>
<organism evidence="2 3">
    <name type="scientific">Natrinema ejinorense</name>
    <dbReference type="NCBI Taxonomy" id="373386"/>
    <lineage>
        <taxon>Archaea</taxon>
        <taxon>Methanobacteriati</taxon>
        <taxon>Methanobacteriota</taxon>
        <taxon>Stenosarchaea group</taxon>
        <taxon>Halobacteria</taxon>
        <taxon>Halobacteriales</taxon>
        <taxon>Natrialbaceae</taxon>
        <taxon>Natrinema</taxon>
    </lineage>
</organism>
<protein>
    <recommendedName>
        <fullName evidence="1">ChsH2 C-terminal OB-fold domain-containing protein</fullName>
    </recommendedName>
</protein>
<name>A0A2A5QPD4_9EURY</name>
<dbReference type="RefSeq" id="WP_097381731.1">
    <property type="nucleotide sequence ID" value="NZ_NXNI01000002.1"/>
</dbReference>
<dbReference type="InterPro" id="IPR012340">
    <property type="entry name" value="NA-bd_OB-fold"/>
</dbReference>
<dbReference type="InterPro" id="IPR002878">
    <property type="entry name" value="ChsH2_C"/>
</dbReference>
<dbReference type="EMBL" id="NXNI01000002">
    <property type="protein sequence ID" value="PCR88711.1"/>
    <property type="molecule type" value="Genomic_DNA"/>
</dbReference>
<dbReference type="InterPro" id="IPR052513">
    <property type="entry name" value="Thioester_dehydratase-like"/>
</dbReference>
<proteinExistence type="predicted"/>
<gene>
    <name evidence="2" type="ORF">CP557_19590</name>
</gene>
<dbReference type="OrthoDB" id="9573at2157"/>